<proteinExistence type="predicted"/>
<dbReference type="PROSITE" id="PS51257">
    <property type="entry name" value="PROKAR_LIPOPROTEIN"/>
    <property type="match status" value="1"/>
</dbReference>
<sequence>MRSLCPRSRLPSAQVAVSFVSSCPVLYLLVENQQSGALSWWMMEPEATAFTIMDDGAQRHRIPVPFLFSNRDRPWTGRWWEGENCTWESGADIKASCDFIT</sequence>
<evidence type="ECO:0000313" key="1">
    <source>
        <dbReference type="EMBL" id="THU53162.1"/>
    </source>
</evidence>
<keyword evidence="2" id="KW-1185">Reference proteome</keyword>
<evidence type="ECO:0000313" key="2">
    <source>
        <dbReference type="Proteomes" id="UP000317650"/>
    </source>
</evidence>
<gene>
    <name evidence="1" type="ORF">C4D60_Mb10t11490</name>
</gene>
<dbReference type="Proteomes" id="UP000317650">
    <property type="component" value="Chromosome 10"/>
</dbReference>
<accession>A0A4S8IYU2</accession>
<dbReference type="EMBL" id="PYDT01000008">
    <property type="protein sequence ID" value="THU53162.1"/>
    <property type="molecule type" value="Genomic_DNA"/>
</dbReference>
<dbReference type="AlphaFoldDB" id="A0A4S8IYU2"/>
<protein>
    <submittedName>
        <fullName evidence="1">Uncharacterized protein</fullName>
    </submittedName>
</protein>
<name>A0A4S8IYU2_MUSBA</name>
<organism evidence="1 2">
    <name type="scientific">Musa balbisiana</name>
    <name type="common">Banana</name>
    <dbReference type="NCBI Taxonomy" id="52838"/>
    <lineage>
        <taxon>Eukaryota</taxon>
        <taxon>Viridiplantae</taxon>
        <taxon>Streptophyta</taxon>
        <taxon>Embryophyta</taxon>
        <taxon>Tracheophyta</taxon>
        <taxon>Spermatophyta</taxon>
        <taxon>Magnoliopsida</taxon>
        <taxon>Liliopsida</taxon>
        <taxon>Zingiberales</taxon>
        <taxon>Musaceae</taxon>
        <taxon>Musa</taxon>
    </lineage>
</organism>
<reference evidence="1 2" key="1">
    <citation type="journal article" date="2019" name="Nat. Plants">
        <title>Genome sequencing of Musa balbisiana reveals subgenome evolution and function divergence in polyploid bananas.</title>
        <authorList>
            <person name="Yao X."/>
        </authorList>
    </citation>
    <scope>NUCLEOTIDE SEQUENCE [LARGE SCALE GENOMIC DNA]</scope>
    <source>
        <strain evidence="2">cv. DH-PKW</strain>
        <tissue evidence="1">Leaves</tissue>
    </source>
</reference>
<comment type="caution">
    <text evidence="1">The sequence shown here is derived from an EMBL/GenBank/DDBJ whole genome shotgun (WGS) entry which is preliminary data.</text>
</comment>